<proteinExistence type="predicted"/>
<reference evidence="2" key="1">
    <citation type="submission" date="2020-10" db="EMBL/GenBank/DDBJ databases">
        <title>The Whole-Genome Sequence of Metschnikowia persimmonesis, a Novel Endophytic Yeast Species Isolated from Medicinal Plant Diospyros kaki Thumb.</title>
        <authorList>
            <person name="Rahmat E."/>
            <person name="Kang Y."/>
        </authorList>
    </citation>
    <scope>NUCLEOTIDE SEQUENCE</scope>
    <source>
        <strain evidence="2">KIOM G15050</strain>
    </source>
</reference>
<keyword evidence="1" id="KW-0732">Signal</keyword>
<evidence type="ECO:0000256" key="1">
    <source>
        <dbReference type="SAM" id="SignalP"/>
    </source>
</evidence>
<evidence type="ECO:0000313" key="2">
    <source>
        <dbReference type="EMBL" id="KAF8004109.1"/>
    </source>
</evidence>
<gene>
    <name evidence="2" type="ORF">HF325_001557</name>
</gene>
<dbReference type="EMBL" id="JACBPP010000002">
    <property type="protein sequence ID" value="KAF8004109.1"/>
    <property type="molecule type" value="Genomic_DNA"/>
</dbReference>
<keyword evidence="3" id="KW-1185">Reference proteome</keyword>
<dbReference type="AlphaFoldDB" id="A0A8H7LD69"/>
<name>A0A8H7LD69_9ASCO</name>
<sequence>MKSSYRFNLLDFSYIIMLIAQTLALQRINPGAIYITELAHGAGNNLQAYPERPRVVISDDRAFASARFSIFRYDRGGFLNKIDTRKFLMVDDLGKLVLGPLPHTNFSLMGQEELLGIGLLLHNGEYILELCADGLIGYKSRCLGARNVTLTYEEII</sequence>
<organism evidence="2 3">
    <name type="scientific">Metschnikowia pulcherrima</name>
    <dbReference type="NCBI Taxonomy" id="27326"/>
    <lineage>
        <taxon>Eukaryota</taxon>
        <taxon>Fungi</taxon>
        <taxon>Dikarya</taxon>
        <taxon>Ascomycota</taxon>
        <taxon>Saccharomycotina</taxon>
        <taxon>Pichiomycetes</taxon>
        <taxon>Metschnikowiaceae</taxon>
        <taxon>Metschnikowia</taxon>
    </lineage>
</organism>
<feature type="chain" id="PRO_5034558695" evidence="1">
    <location>
        <begin position="25"/>
        <end position="156"/>
    </location>
</feature>
<evidence type="ECO:0000313" key="3">
    <source>
        <dbReference type="Proteomes" id="UP000649328"/>
    </source>
</evidence>
<feature type="signal peptide" evidence="1">
    <location>
        <begin position="1"/>
        <end position="24"/>
    </location>
</feature>
<dbReference type="Proteomes" id="UP000649328">
    <property type="component" value="Unassembled WGS sequence"/>
</dbReference>
<accession>A0A8H7LD69</accession>
<protein>
    <submittedName>
        <fullName evidence="2">Uncharacterized protein</fullName>
    </submittedName>
</protein>
<comment type="caution">
    <text evidence="2">The sequence shown here is derived from an EMBL/GenBank/DDBJ whole genome shotgun (WGS) entry which is preliminary data.</text>
</comment>